<feature type="domain" description="Transcription elongation factor GreA/GreB C-terminal" evidence="1">
    <location>
        <begin position="52"/>
        <end position="125"/>
    </location>
</feature>
<dbReference type="GO" id="GO:0032784">
    <property type="term" value="P:regulation of DNA-templated transcription elongation"/>
    <property type="evidence" value="ECO:0007669"/>
    <property type="project" value="InterPro"/>
</dbReference>
<evidence type="ECO:0000313" key="3">
    <source>
        <dbReference type="Proteomes" id="UP000318405"/>
    </source>
</evidence>
<dbReference type="Pfam" id="PF01272">
    <property type="entry name" value="GreA_GreB"/>
    <property type="match status" value="1"/>
</dbReference>
<keyword evidence="3" id="KW-1185">Reference proteome</keyword>
<dbReference type="Gene3D" id="3.10.50.30">
    <property type="entry name" value="Transcription elongation factor, GreA/GreB, C-terminal domain"/>
    <property type="match status" value="1"/>
</dbReference>
<dbReference type="AlphaFoldDB" id="A0A556AU38"/>
<protein>
    <recommendedName>
        <fullName evidence="1">Transcription elongation factor GreA/GreB C-terminal domain-containing protein</fullName>
    </recommendedName>
</protein>
<dbReference type="InterPro" id="IPR023459">
    <property type="entry name" value="Tscrpt_elong_fac_GreA/B_fam"/>
</dbReference>
<dbReference type="InterPro" id="IPR001437">
    <property type="entry name" value="Tscrpt_elong_fac_GreA/B_C"/>
</dbReference>
<dbReference type="RefSeq" id="WP_143947897.1">
    <property type="nucleotide sequence ID" value="NZ_BAABMB010000002.1"/>
</dbReference>
<organism evidence="2 3">
    <name type="scientific">Verticiella sediminum</name>
    <dbReference type="NCBI Taxonomy" id="1247510"/>
    <lineage>
        <taxon>Bacteria</taxon>
        <taxon>Pseudomonadati</taxon>
        <taxon>Pseudomonadota</taxon>
        <taxon>Betaproteobacteria</taxon>
        <taxon>Burkholderiales</taxon>
        <taxon>Alcaligenaceae</taxon>
        <taxon>Verticiella</taxon>
    </lineage>
</organism>
<dbReference type="PANTHER" id="PTHR30437:SF5">
    <property type="entry name" value="REGULATOR OF NUCLEOSIDE DIPHOSPHATE KINASE"/>
    <property type="match status" value="1"/>
</dbReference>
<dbReference type="Proteomes" id="UP000318405">
    <property type="component" value="Unassembled WGS sequence"/>
</dbReference>
<dbReference type="GO" id="GO:0070063">
    <property type="term" value="F:RNA polymerase binding"/>
    <property type="evidence" value="ECO:0007669"/>
    <property type="project" value="InterPro"/>
</dbReference>
<evidence type="ECO:0000313" key="2">
    <source>
        <dbReference type="EMBL" id="TSH96447.1"/>
    </source>
</evidence>
<dbReference type="InterPro" id="IPR036953">
    <property type="entry name" value="GreA/GreB_C_sf"/>
</dbReference>
<dbReference type="GO" id="GO:0003677">
    <property type="term" value="F:DNA binding"/>
    <property type="evidence" value="ECO:0007669"/>
    <property type="project" value="InterPro"/>
</dbReference>
<comment type="caution">
    <text evidence="2">The sequence shown here is derived from an EMBL/GenBank/DDBJ whole genome shotgun (WGS) entry which is preliminary data.</text>
</comment>
<dbReference type="EMBL" id="VLTJ01000016">
    <property type="protein sequence ID" value="TSH96447.1"/>
    <property type="molecule type" value="Genomic_DNA"/>
</dbReference>
<accession>A0A556AU38</accession>
<dbReference type="GO" id="GO:0006354">
    <property type="term" value="P:DNA-templated transcription elongation"/>
    <property type="evidence" value="ECO:0007669"/>
    <property type="project" value="TreeGrafter"/>
</dbReference>
<dbReference type="SUPFAM" id="SSF54534">
    <property type="entry name" value="FKBP-like"/>
    <property type="match status" value="1"/>
</dbReference>
<name>A0A556AU38_9BURK</name>
<proteinExistence type="predicted"/>
<gene>
    <name evidence="2" type="ORF">FOZ76_09430</name>
</gene>
<evidence type="ECO:0000259" key="1">
    <source>
        <dbReference type="Pfam" id="PF01272"/>
    </source>
</evidence>
<dbReference type="OrthoDB" id="192847at2"/>
<dbReference type="PANTHER" id="PTHR30437">
    <property type="entry name" value="TRANSCRIPTION ELONGATION FACTOR GREA"/>
    <property type="match status" value="1"/>
</dbReference>
<sequence>MNKQASLDRVFSELDHARLFKLSDAHVAPDGSLPPLFDLLDEGGVIPPRQIPPDVVTMHSRVLVTDEQGEQREITLCYPHEADLAAGKYSVLSPIGTALLGMRARSSTQYRTPNGKTVLLRIDAIRFQPEAWGNYLL</sequence>
<reference evidence="2 3" key="1">
    <citation type="submission" date="2019-07" db="EMBL/GenBank/DDBJ databases">
        <title>Qingshengfaniella alkalisoli gen. nov., sp. nov., isolated from saline soil.</title>
        <authorList>
            <person name="Xu L."/>
            <person name="Huang X.-X."/>
            <person name="Sun J.-Q."/>
        </authorList>
    </citation>
    <scope>NUCLEOTIDE SEQUENCE [LARGE SCALE GENOMIC DNA]</scope>
    <source>
        <strain evidence="2 3">DSM 27279</strain>
    </source>
</reference>